<dbReference type="AlphaFoldDB" id="A0AA40HW78"/>
<feature type="compositionally biased region" description="Pro residues" evidence="14">
    <location>
        <begin position="1041"/>
        <end position="1055"/>
    </location>
</feature>
<evidence type="ECO:0000256" key="6">
    <source>
        <dbReference type="ARBA" id="ARBA00022989"/>
    </source>
</evidence>
<sequence>MPLCGFSTPPPRGKGVAPKFPELSACWRLQQSLRREQLSQSHPTHGSFQGLLYSPDGLKPGKPEFKWCFFSGSWARRCSLSDQTMETLLGGLLAFGMAFAVVDACPKYCVCQNLSESLGTLCPSKGLLFVPPDIDRRTVELRLGGNFIIHIGRQDFANMTGLVDLTLSRNTISHIQPFSFLDLESLRSLHLDSNRLPSLGEDTLRGLVNLQHLIDFLLTLEDLDLSYNNLHGLPWGSVRRMVNLHQLSLDHNLLDHIAEGTFADLQKLARLDLTSNRLQKLPPDPIFARSQASALAATPFAPPLSFSFGGNPLHCNCELLWLRRLERDDDLETCGSPGGLKGRYFWHVREEEFVCEPPLITQHTHRLLVLEGQAATLKCKAIGDPSPLIHWVAPDDRLVGNSSRTAVYDNGTLDILITTSQDSGAFTCIAANAAGEATATVEVSIVQLPHLSNSTSRTAPPKSRLSDITGSSKTSRGGAGSEGGEPPKSPPERAVLVSDVTTTSALVKWSVSKSAPRVKMYQLQYNCSDDEPQLEGMQEHEWTSAELSDSSKEEQVWPHLDSDEVVIKALRPRSQSKHGWAGHSGFQENFSADAVSPWKGRLIAGIRTPSKSWPTTAIKSLFGELNRMEMSIRAAQRQSKSELPLSRWLEFNWTRLGWAGLRAPGRFRSSLCISFSLAEGRGYAGFRSCTDSVPLAKRPLRIALRPSHPPTSTASEMKSQDYREAQWPPPSVSVNMTTLVPYISGDIPCVPFASAYFTSHNVLQLSECGNVHQNAALWDMDRFWTLLVIHVQRLQSLCCSNVSVCAAGRACDSIWRRLVLQGDSPPEDIGQCLETPQAVTAGDATGILGGGAGMRRHSPAAKTKNPSAEVPILLRLRNAARMIPASNKAFVVNNLVSGTGYDLCVLAMWDDTATTLTATNISMHSQILGGTMILVIGGIIVATLLVFIIILLVRYKVCNHDAPGKMVAATVSNVHSQTNGAQLPRGWRAQRGPRPGPRAPKVVVRNELLDFSPSLARGSDSSSSSSLGSGEAGALGRGPWRLPPPAPRPKPNLDP</sequence>
<keyword evidence="8 15" id="KW-0472">Membrane</keyword>
<reference evidence="17" key="1">
    <citation type="submission" date="2023-06" db="EMBL/GenBank/DDBJ databases">
        <title>Reference genome for the Northern bat (Eptesicus nilssonii), a most northern bat species.</title>
        <authorList>
            <person name="Laine V.N."/>
            <person name="Pulliainen A.T."/>
            <person name="Lilley T.M."/>
        </authorList>
    </citation>
    <scope>NUCLEOTIDE SEQUENCE</scope>
    <source>
        <strain evidence="17">BLF_Eptnil</strain>
        <tissue evidence="17">Kidney</tissue>
    </source>
</reference>
<evidence type="ECO:0000256" key="15">
    <source>
        <dbReference type="SAM" id="Phobius"/>
    </source>
</evidence>
<dbReference type="SMART" id="SM00408">
    <property type="entry name" value="IGc2"/>
    <property type="match status" value="1"/>
</dbReference>
<evidence type="ECO:0000256" key="14">
    <source>
        <dbReference type="SAM" id="MobiDB-lite"/>
    </source>
</evidence>
<feature type="domain" description="Ig-like" evidence="16">
    <location>
        <begin position="358"/>
        <end position="444"/>
    </location>
</feature>
<keyword evidence="7" id="KW-0770">Synapse</keyword>
<dbReference type="FunFam" id="2.60.40.10:FF:000091">
    <property type="entry name" value="Leucine-rich repeat and fibronectin type III domain-containing protein 1"/>
    <property type="match status" value="1"/>
</dbReference>
<proteinExistence type="inferred from homology"/>
<keyword evidence="9" id="KW-1015">Disulfide bond</keyword>
<evidence type="ECO:0000313" key="18">
    <source>
        <dbReference type="Proteomes" id="UP001177744"/>
    </source>
</evidence>
<dbReference type="SUPFAM" id="SSF48726">
    <property type="entry name" value="Immunoglobulin"/>
    <property type="match status" value="1"/>
</dbReference>
<feature type="region of interest" description="Disordered" evidence="14">
    <location>
        <begin position="452"/>
        <end position="493"/>
    </location>
</feature>
<dbReference type="PANTHER" id="PTHR45842">
    <property type="entry name" value="SYNAPTIC ADHESION-LIKE MOLECULE SALM"/>
    <property type="match status" value="1"/>
</dbReference>
<dbReference type="Gene3D" id="3.80.10.10">
    <property type="entry name" value="Ribonuclease Inhibitor"/>
    <property type="match status" value="2"/>
</dbReference>
<evidence type="ECO:0000256" key="7">
    <source>
        <dbReference type="ARBA" id="ARBA00023018"/>
    </source>
</evidence>
<evidence type="ECO:0000256" key="8">
    <source>
        <dbReference type="ARBA" id="ARBA00023136"/>
    </source>
</evidence>
<dbReference type="InterPro" id="IPR001611">
    <property type="entry name" value="Leu-rich_rpt"/>
</dbReference>
<comment type="similarity">
    <text evidence="13">Belongs to the LRFN family.</text>
</comment>
<dbReference type="PROSITE" id="PS51450">
    <property type="entry name" value="LRR"/>
    <property type="match status" value="1"/>
</dbReference>
<dbReference type="SMART" id="SM00369">
    <property type="entry name" value="LRR_TYP"/>
    <property type="match status" value="5"/>
</dbReference>
<protein>
    <recommendedName>
        <fullName evidence="16">Ig-like domain-containing protein</fullName>
    </recommendedName>
</protein>
<dbReference type="InterPro" id="IPR000483">
    <property type="entry name" value="Cys-rich_flank_reg_C"/>
</dbReference>
<dbReference type="InterPro" id="IPR003599">
    <property type="entry name" value="Ig_sub"/>
</dbReference>
<dbReference type="GO" id="GO:0098839">
    <property type="term" value="C:postsynaptic density membrane"/>
    <property type="evidence" value="ECO:0007669"/>
    <property type="project" value="TreeGrafter"/>
</dbReference>
<dbReference type="InterPro" id="IPR032675">
    <property type="entry name" value="LRR_dom_sf"/>
</dbReference>
<keyword evidence="4" id="KW-0732">Signal</keyword>
<evidence type="ECO:0000256" key="3">
    <source>
        <dbReference type="ARBA" id="ARBA00022692"/>
    </source>
</evidence>
<dbReference type="InterPro" id="IPR013098">
    <property type="entry name" value="Ig_I-set"/>
</dbReference>
<evidence type="ECO:0000256" key="13">
    <source>
        <dbReference type="ARBA" id="ARBA00038433"/>
    </source>
</evidence>
<dbReference type="InterPro" id="IPR013783">
    <property type="entry name" value="Ig-like_fold"/>
</dbReference>
<evidence type="ECO:0000256" key="9">
    <source>
        <dbReference type="ARBA" id="ARBA00023157"/>
    </source>
</evidence>
<dbReference type="Pfam" id="PF07679">
    <property type="entry name" value="I-set"/>
    <property type="match status" value="1"/>
</dbReference>
<evidence type="ECO:0000256" key="11">
    <source>
        <dbReference type="ARBA" id="ARBA00023319"/>
    </source>
</evidence>
<evidence type="ECO:0000256" key="12">
    <source>
        <dbReference type="ARBA" id="ARBA00034103"/>
    </source>
</evidence>
<dbReference type="InterPro" id="IPR007110">
    <property type="entry name" value="Ig-like_dom"/>
</dbReference>
<dbReference type="InterPro" id="IPR036116">
    <property type="entry name" value="FN3_sf"/>
</dbReference>
<evidence type="ECO:0000256" key="5">
    <source>
        <dbReference type="ARBA" id="ARBA00022737"/>
    </source>
</evidence>
<dbReference type="InterPro" id="IPR003598">
    <property type="entry name" value="Ig_sub2"/>
</dbReference>
<dbReference type="Pfam" id="PF13855">
    <property type="entry name" value="LRR_8"/>
    <property type="match status" value="2"/>
</dbReference>
<keyword evidence="5" id="KW-0677">Repeat</keyword>
<feature type="region of interest" description="Disordered" evidence="14">
    <location>
        <begin position="979"/>
        <end position="1001"/>
    </location>
</feature>
<evidence type="ECO:0000313" key="17">
    <source>
        <dbReference type="EMBL" id="KAK1338440.1"/>
    </source>
</evidence>
<name>A0AA40HW78_CNENI</name>
<dbReference type="SMART" id="SM00409">
    <property type="entry name" value="IG"/>
    <property type="match status" value="1"/>
</dbReference>
<dbReference type="EMBL" id="JAULJE010000010">
    <property type="protein sequence ID" value="KAK1338440.1"/>
    <property type="molecule type" value="Genomic_DNA"/>
</dbReference>
<keyword evidence="6 15" id="KW-1133">Transmembrane helix</keyword>
<feature type="compositionally biased region" description="Low complexity" evidence="14">
    <location>
        <begin position="984"/>
        <end position="993"/>
    </location>
</feature>
<keyword evidence="10" id="KW-0325">Glycoprotein</keyword>
<dbReference type="InterPro" id="IPR050467">
    <property type="entry name" value="LRFN"/>
</dbReference>
<evidence type="ECO:0000256" key="4">
    <source>
        <dbReference type="ARBA" id="ARBA00022729"/>
    </source>
</evidence>
<gene>
    <name evidence="17" type="ORF">QTO34_001556</name>
</gene>
<keyword evidence="3 15" id="KW-0812">Transmembrane</keyword>
<dbReference type="PANTHER" id="PTHR45842:SF6">
    <property type="entry name" value="LEUCINE-RICH REPEAT AND FIBRONECTIN TYPE-III DOMAIN-CONTAINING PROTEIN 2"/>
    <property type="match status" value="1"/>
</dbReference>
<dbReference type="InterPro" id="IPR036179">
    <property type="entry name" value="Ig-like_dom_sf"/>
</dbReference>
<accession>A0AA40HW78</accession>
<dbReference type="PROSITE" id="PS50835">
    <property type="entry name" value="IG_LIKE"/>
    <property type="match status" value="1"/>
</dbReference>
<dbReference type="SUPFAM" id="SSF49265">
    <property type="entry name" value="Fibronectin type III"/>
    <property type="match status" value="1"/>
</dbReference>
<evidence type="ECO:0000256" key="10">
    <source>
        <dbReference type="ARBA" id="ARBA00023180"/>
    </source>
</evidence>
<dbReference type="Gene3D" id="2.60.40.10">
    <property type="entry name" value="Immunoglobulins"/>
    <property type="match status" value="1"/>
</dbReference>
<dbReference type="FunFam" id="3.80.10.10:FF:000019">
    <property type="entry name" value="leucine-rich repeat and fibronectin type III domain-containing protein 1"/>
    <property type="match status" value="1"/>
</dbReference>
<organism evidence="17 18">
    <name type="scientific">Cnephaeus nilssonii</name>
    <name type="common">Northern bat</name>
    <name type="synonym">Eptesicus nilssonii</name>
    <dbReference type="NCBI Taxonomy" id="3371016"/>
    <lineage>
        <taxon>Eukaryota</taxon>
        <taxon>Metazoa</taxon>
        <taxon>Chordata</taxon>
        <taxon>Craniata</taxon>
        <taxon>Vertebrata</taxon>
        <taxon>Euteleostomi</taxon>
        <taxon>Mammalia</taxon>
        <taxon>Eutheria</taxon>
        <taxon>Laurasiatheria</taxon>
        <taxon>Chiroptera</taxon>
        <taxon>Yangochiroptera</taxon>
        <taxon>Vespertilionidae</taxon>
        <taxon>Cnephaeus</taxon>
    </lineage>
</organism>
<keyword evidence="18" id="KW-1185">Reference proteome</keyword>
<feature type="region of interest" description="Disordered" evidence="14">
    <location>
        <begin position="1013"/>
        <end position="1055"/>
    </location>
</feature>
<keyword evidence="2" id="KW-0433">Leucine-rich repeat</keyword>
<evidence type="ECO:0000256" key="2">
    <source>
        <dbReference type="ARBA" id="ARBA00022614"/>
    </source>
</evidence>
<dbReference type="GO" id="GO:0009986">
    <property type="term" value="C:cell surface"/>
    <property type="evidence" value="ECO:0007669"/>
    <property type="project" value="TreeGrafter"/>
</dbReference>
<dbReference type="SMART" id="SM00082">
    <property type="entry name" value="LRRCT"/>
    <property type="match status" value="1"/>
</dbReference>
<feature type="compositionally biased region" description="Low complexity" evidence="14">
    <location>
        <begin position="1013"/>
        <end position="1029"/>
    </location>
</feature>
<dbReference type="Proteomes" id="UP001177744">
    <property type="component" value="Unassembled WGS sequence"/>
</dbReference>
<evidence type="ECO:0000256" key="1">
    <source>
        <dbReference type="ARBA" id="ARBA00004479"/>
    </source>
</evidence>
<keyword evidence="11" id="KW-0393">Immunoglobulin domain</keyword>
<comment type="caution">
    <text evidence="17">The sequence shown here is derived from an EMBL/GenBank/DDBJ whole genome shotgun (WGS) entry which is preliminary data.</text>
</comment>
<evidence type="ECO:0000259" key="16">
    <source>
        <dbReference type="PROSITE" id="PS50835"/>
    </source>
</evidence>
<feature type="transmembrane region" description="Helical" evidence="15">
    <location>
        <begin position="927"/>
        <end position="953"/>
    </location>
</feature>
<dbReference type="InterPro" id="IPR003591">
    <property type="entry name" value="Leu-rich_rpt_typical-subtyp"/>
</dbReference>
<dbReference type="SUPFAM" id="SSF52058">
    <property type="entry name" value="L domain-like"/>
    <property type="match status" value="1"/>
</dbReference>
<comment type="subcellular location">
    <subcellularLocation>
        <location evidence="1">Membrane</location>
        <topology evidence="1">Single-pass type I membrane protein</topology>
    </subcellularLocation>
    <subcellularLocation>
        <location evidence="12">Synapse</location>
    </subcellularLocation>
</comment>